<evidence type="ECO:0000313" key="8">
    <source>
        <dbReference type="EMBL" id="TDJ95273.1"/>
    </source>
</evidence>
<evidence type="ECO:0000313" key="11">
    <source>
        <dbReference type="Proteomes" id="UP000255099"/>
    </source>
</evidence>
<feature type="domain" description="LexA repressor DNA-binding" evidence="2">
    <location>
        <begin position="26"/>
        <end position="89"/>
    </location>
</feature>
<gene>
    <name evidence="6" type="primary">lexA_2</name>
    <name evidence="5" type="synonym">lexA_1</name>
    <name evidence="4" type="ORF">DW286_21450</name>
    <name evidence="8" type="ORF">E1814_20885</name>
    <name evidence="9" type="ORF">FXN67_27735</name>
    <name evidence="3" type="ORF">H3G96_011000</name>
    <name evidence="7" type="ORF">NCTC204_06122</name>
    <name evidence="6" type="ORF">NCTC8849_02456</name>
    <name evidence="5" type="ORF">NCTC9637_04243</name>
</gene>
<protein>
    <submittedName>
        <fullName evidence="3">DNA-binding protein</fullName>
    </submittedName>
    <submittedName>
        <fullName evidence="6">LexA DNA binding domain-containing protein</fullName>
        <ecNumber evidence="6">3.4.21.88</ecNumber>
    </submittedName>
</protein>
<dbReference type="InterPro" id="IPR006199">
    <property type="entry name" value="LexA_DNA-bd_dom"/>
</dbReference>
<dbReference type="InterPro" id="IPR050077">
    <property type="entry name" value="LexA_repressor"/>
</dbReference>
<feature type="region of interest" description="Disordered" evidence="1">
    <location>
        <begin position="1"/>
        <end position="21"/>
    </location>
</feature>
<evidence type="ECO:0000313" key="7">
    <source>
        <dbReference type="EMBL" id="STV36563.1"/>
    </source>
</evidence>
<dbReference type="EMBL" id="SMTN01000026">
    <property type="protein sequence ID" value="TDJ95273.1"/>
    <property type="molecule type" value="Genomic_DNA"/>
</dbReference>
<dbReference type="GO" id="GO:0004252">
    <property type="term" value="F:serine-type endopeptidase activity"/>
    <property type="evidence" value="ECO:0007669"/>
    <property type="project" value="UniProtKB-EC"/>
</dbReference>
<dbReference type="GO" id="GO:0006508">
    <property type="term" value="P:proteolysis"/>
    <property type="evidence" value="ECO:0007669"/>
    <property type="project" value="InterPro"/>
</dbReference>
<dbReference type="Pfam" id="PF01726">
    <property type="entry name" value="LexA_DNA_bind"/>
    <property type="match status" value="1"/>
</dbReference>
<reference evidence="10 11" key="1">
    <citation type="submission" date="2018-06" db="EMBL/GenBank/DDBJ databases">
        <authorList>
            <consortium name="Pathogen Informatics"/>
            <person name="Doyle S."/>
        </authorList>
    </citation>
    <scope>NUCLEOTIDE SEQUENCE [LARGE SCALE GENOMIC DNA]</scope>
    <source>
        <strain evidence="7 12">NCTC204</strain>
        <strain evidence="6 10">NCTC8849</strain>
        <strain evidence="5 11">NCTC9637</strain>
    </source>
</reference>
<reference evidence="8 13" key="3">
    <citation type="submission" date="2019-03" db="EMBL/GenBank/DDBJ databases">
        <title>Multidrug-Resistant Klebsiella pneumoniae Clinical Bloodstream Isolates in Shanghai, China.</title>
        <authorList>
            <person name="Wang S."/>
        </authorList>
    </citation>
    <scope>NUCLEOTIDE SEQUENCE [LARGE SCALE GENOMIC DNA]</scope>
    <source>
        <strain evidence="8 13">RJ1071</strain>
    </source>
</reference>
<evidence type="ECO:0000313" key="12">
    <source>
        <dbReference type="Proteomes" id="UP000255192"/>
    </source>
</evidence>
<dbReference type="EMBL" id="UGLC01000002">
    <property type="protein sequence ID" value="STT53876.1"/>
    <property type="molecule type" value="Genomic_DNA"/>
</dbReference>
<dbReference type="SUPFAM" id="SSF46785">
    <property type="entry name" value="Winged helix' DNA-binding domain"/>
    <property type="match status" value="1"/>
</dbReference>
<reference evidence="9 14" key="4">
    <citation type="submission" date="2019-08" db="EMBL/GenBank/DDBJ databases">
        <title>Phenotypic and genetic characterization of extended-spectrum b-lactamase-producing hypermucoviscous Klebsiella pneumoniae from Chile.</title>
        <authorList>
            <person name="Morales-Leon F."/>
            <person name="Caro C."/>
            <person name="Opazo-Capurro A."/>
            <person name="Lincopan N."/>
            <person name="Dominguez-Yevenes M."/>
            <person name="Lima C."/>
            <person name="Bello-Toledo H."/>
            <person name="Gonzalez-Rocha G."/>
        </authorList>
    </citation>
    <scope>NUCLEOTIDE SEQUENCE [LARGE SCALE GENOMIC DNA]</scope>
    <source>
        <strain evidence="9 14">UCO-494</strain>
    </source>
</reference>
<dbReference type="InterPro" id="IPR036388">
    <property type="entry name" value="WH-like_DNA-bd_sf"/>
</dbReference>
<dbReference type="EMBL" id="VSSY01000054">
    <property type="protein sequence ID" value="TYL71843.1"/>
    <property type="molecule type" value="Genomic_DNA"/>
</dbReference>
<evidence type="ECO:0000259" key="2">
    <source>
        <dbReference type="Pfam" id="PF01726"/>
    </source>
</evidence>
<evidence type="ECO:0000313" key="10">
    <source>
        <dbReference type="Proteomes" id="UP000254799"/>
    </source>
</evidence>
<keyword evidence="6" id="KW-0378">Hydrolase</keyword>
<evidence type="ECO:0000313" key="4">
    <source>
        <dbReference type="EMBL" id="RDT87382.1"/>
    </source>
</evidence>
<dbReference type="EMBL" id="UGLB01000003">
    <property type="protein sequence ID" value="STT49289.1"/>
    <property type="molecule type" value="Genomic_DNA"/>
</dbReference>
<dbReference type="EMBL" id="UGMD01000002">
    <property type="protein sequence ID" value="STV36563.1"/>
    <property type="molecule type" value="Genomic_DNA"/>
</dbReference>
<dbReference type="Proteomes" id="UP000532829">
    <property type="component" value="Chromosome"/>
</dbReference>
<dbReference type="Proteomes" id="UP000255099">
    <property type="component" value="Unassembled WGS sequence"/>
</dbReference>
<reference evidence="3 15" key="5">
    <citation type="submission" date="2020-12" db="EMBL/GenBank/DDBJ databases">
        <title>The complete genome of Klebsiella pneumoniae strain 090374.</title>
        <authorList>
            <person name="Wei L."/>
            <person name="Wen H."/>
            <person name="Liu L."/>
            <person name="Feng Y."/>
            <person name="Zong Z."/>
        </authorList>
    </citation>
    <scope>NUCLEOTIDE SEQUENCE [LARGE SCALE GENOMIC DNA]</scope>
    <source>
        <strain evidence="3 15">WCHKP090374</strain>
    </source>
</reference>
<keyword evidence="3" id="KW-0238">DNA-binding</keyword>
<reference evidence="4" key="2">
    <citation type="submission" date="2018-07" db="EMBL/GenBank/DDBJ databases">
        <title>Draft genome sequence of Klebsiella pneumoniae K293.</title>
        <authorList>
            <person name="He F."/>
        </authorList>
    </citation>
    <scope>NUCLEOTIDE SEQUENCE</scope>
    <source>
        <strain evidence="4">K293</strain>
    </source>
</reference>
<dbReference type="EMBL" id="QRCF01000028">
    <property type="protein sequence ID" value="RDT87382.1"/>
    <property type="molecule type" value="Genomic_DNA"/>
</dbReference>
<dbReference type="RefSeq" id="WP_025861428.1">
    <property type="nucleotide sequence ID" value="NZ_AP018671.1"/>
</dbReference>
<dbReference type="Proteomes" id="UP000322977">
    <property type="component" value="Unassembled WGS sequence"/>
</dbReference>
<name>A0A331KMT8_KLEPN</name>
<dbReference type="Proteomes" id="UP000255192">
    <property type="component" value="Unassembled WGS sequence"/>
</dbReference>
<evidence type="ECO:0000313" key="13">
    <source>
        <dbReference type="Proteomes" id="UP000294951"/>
    </source>
</evidence>
<dbReference type="PANTHER" id="PTHR33516">
    <property type="entry name" value="LEXA REPRESSOR"/>
    <property type="match status" value="1"/>
</dbReference>
<dbReference type="Gene3D" id="1.10.10.10">
    <property type="entry name" value="Winged helix-like DNA-binding domain superfamily/Winged helix DNA-binding domain"/>
    <property type="match status" value="1"/>
</dbReference>
<proteinExistence type="predicted"/>
<evidence type="ECO:0000313" key="5">
    <source>
        <dbReference type="EMBL" id="STT49289.1"/>
    </source>
</evidence>
<dbReference type="EC" id="3.4.21.88" evidence="6"/>
<evidence type="ECO:0000313" key="6">
    <source>
        <dbReference type="EMBL" id="STT53876.1"/>
    </source>
</evidence>
<evidence type="ECO:0000256" key="1">
    <source>
        <dbReference type="SAM" id="MobiDB-lite"/>
    </source>
</evidence>
<organism evidence="6 10">
    <name type="scientific">Klebsiella pneumoniae</name>
    <dbReference type="NCBI Taxonomy" id="573"/>
    <lineage>
        <taxon>Bacteria</taxon>
        <taxon>Pseudomonadati</taxon>
        <taxon>Pseudomonadota</taxon>
        <taxon>Gammaproteobacteria</taxon>
        <taxon>Enterobacterales</taxon>
        <taxon>Enterobacteriaceae</taxon>
        <taxon>Klebsiella/Raoultella group</taxon>
        <taxon>Klebsiella</taxon>
        <taxon>Klebsiella pneumoniae complex</taxon>
    </lineage>
</organism>
<dbReference type="Proteomes" id="UP000254657">
    <property type="component" value="Unassembled WGS sequence"/>
</dbReference>
<evidence type="ECO:0000313" key="9">
    <source>
        <dbReference type="EMBL" id="TYL71843.1"/>
    </source>
</evidence>
<dbReference type="InterPro" id="IPR036390">
    <property type="entry name" value="WH_DNA-bd_sf"/>
</dbReference>
<evidence type="ECO:0000313" key="3">
    <source>
        <dbReference type="EMBL" id="QQL35683.1"/>
    </source>
</evidence>
<evidence type="ECO:0000313" key="15">
    <source>
        <dbReference type="Proteomes" id="UP000532829"/>
    </source>
</evidence>
<dbReference type="PANTHER" id="PTHR33516:SF2">
    <property type="entry name" value="LEXA REPRESSOR-RELATED"/>
    <property type="match status" value="1"/>
</dbReference>
<dbReference type="Proteomes" id="UP000254799">
    <property type="component" value="Unassembled WGS sequence"/>
</dbReference>
<dbReference type="GeneID" id="69755945"/>
<dbReference type="AlphaFoldDB" id="A0A331KMT8"/>
<dbReference type="Proteomes" id="UP000294951">
    <property type="component" value="Unassembled WGS sequence"/>
</dbReference>
<sequence>MTQTTEVSKSHQTGAPSTSAGLLSSSKLTFRQQEVFDLLVAYINQHGYPPTLSELADMLGVSSSNAVLLHLRALERKNFIKLSRRVSRGISIVGRKEPMLAVQLLQEMIAEEPGARERAIEFLRLFGDQP</sequence>
<accession>A0A331KMT8</accession>
<evidence type="ECO:0000313" key="14">
    <source>
        <dbReference type="Proteomes" id="UP000322977"/>
    </source>
</evidence>
<dbReference type="EMBL" id="CP066534">
    <property type="protein sequence ID" value="QQL35683.1"/>
    <property type="molecule type" value="Genomic_DNA"/>
</dbReference>
<dbReference type="GO" id="GO:0003677">
    <property type="term" value="F:DNA binding"/>
    <property type="evidence" value="ECO:0007669"/>
    <property type="project" value="UniProtKB-KW"/>
</dbReference>